<evidence type="ECO:0000313" key="5">
    <source>
        <dbReference type="Proteomes" id="UP000239209"/>
    </source>
</evidence>
<evidence type="ECO:0000256" key="1">
    <source>
        <dbReference type="SAM" id="MobiDB-lite"/>
    </source>
</evidence>
<dbReference type="AlphaFoldDB" id="A0A2T0RGL6"/>
<dbReference type="PANTHER" id="PTHR40763:SF4">
    <property type="entry name" value="DUF1707 DOMAIN-CONTAINING PROTEIN"/>
    <property type="match status" value="1"/>
</dbReference>
<feature type="compositionally biased region" description="Basic and acidic residues" evidence="1">
    <location>
        <begin position="144"/>
        <end position="164"/>
    </location>
</feature>
<keyword evidence="2" id="KW-1133">Transmembrane helix</keyword>
<dbReference type="Proteomes" id="UP000239209">
    <property type="component" value="Unassembled WGS sequence"/>
</dbReference>
<reference evidence="4 5" key="1">
    <citation type="submission" date="2018-03" db="EMBL/GenBank/DDBJ databases">
        <title>Genomic Encyclopedia of Archaeal and Bacterial Type Strains, Phase II (KMG-II): from individual species to whole genera.</title>
        <authorList>
            <person name="Goeker M."/>
        </authorList>
    </citation>
    <scope>NUCLEOTIDE SEQUENCE [LARGE SCALE GENOMIC DNA]</scope>
    <source>
        <strain evidence="4 5">DSM 45348</strain>
    </source>
</reference>
<dbReference type="InterPro" id="IPR012551">
    <property type="entry name" value="DUF1707_SHOCT-like"/>
</dbReference>
<keyword evidence="2" id="KW-0472">Membrane</keyword>
<dbReference type="EMBL" id="PVZG01000024">
    <property type="protein sequence ID" value="PRY20344.1"/>
    <property type="molecule type" value="Genomic_DNA"/>
</dbReference>
<comment type="caution">
    <text evidence="4">The sequence shown here is derived from an EMBL/GenBank/DDBJ whole genome shotgun (WGS) entry which is preliminary data.</text>
</comment>
<feature type="compositionally biased region" description="Basic and acidic residues" evidence="1">
    <location>
        <begin position="171"/>
        <end position="203"/>
    </location>
</feature>
<dbReference type="OrthoDB" id="3748531at2"/>
<dbReference type="PANTHER" id="PTHR40763">
    <property type="entry name" value="MEMBRANE PROTEIN-RELATED"/>
    <property type="match status" value="1"/>
</dbReference>
<dbReference type="Pfam" id="PF08044">
    <property type="entry name" value="DUF1707"/>
    <property type="match status" value="1"/>
</dbReference>
<evidence type="ECO:0000313" key="4">
    <source>
        <dbReference type="EMBL" id="PRY20344.1"/>
    </source>
</evidence>
<accession>A0A2T0RGL6</accession>
<evidence type="ECO:0000256" key="2">
    <source>
        <dbReference type="SAM" id="Phobius"/>
    </source>
</evidence>
<keyword evidence="2" id="KW-0812">Transmembrane</keyword>
<feature type="region of interest" description="Disordered" evidence="1">
    <location>
        <begin position="135"/>
        <end position="203"/>
    </location>
</feature>
<protein>
    <submittedName>
        <fullName evidence="4">Uncharacterized protein DUF1707</fullName>
    </submittedName>
</protein>
<gene>
    <name evidence="4" type="ORF">CLV70_12457</name>
</gene>
<name>A0A2T0RGL6_9ACTN</name>
<evidence type="ECO:0000259" key="3">
    <source>
        <dbReference type="Pfam" id="PF08044"/>
    </source>
</evidence>
<feature type="domain" description="DUF1707" evidence="3">
    <location>
        <begin position="1"/>
        <end position="53"/>
    </location>
</feature>
<feature type="transmembrane region" description="Helical" evidence="2">
    <location>
        <begin position="86"/>
        <end position="110"/>
    </location>
</feature>
<sequence>MRAADADRQAVAEQLRVALEEGRLELHEYDERLQRAYAAKTYGDLGGLLDDLPSASVPVPRAGAVPQTVSNGEATRRWLGEVWGSWVAVVGLTSAIWLVSCIASGGLVYFWPVWVAGPWGAVLVMVSLGGLASGEPRRHAEKRARKEEARQLKRERRELRRAEEAQQFQGERGELRRVEEAQQLEGERKELRRPEDAGDGRTA</sequence>
<keyword evidence="5" id="KW-1185">Reference proteome</keyword>
<proteinExistence type="predicted"/>
<organism evidence="4 5">
    <name type="scientific">Pseudosporangium ferrugineum</name>
    <dbReference type="NCBI Taxonomy" id="439699"/>
    <lineage>
        <taxon>Bacteria</taxon>
        <taxon>Bacillati</taxon>
        <taxon>Actinomycetota</taxon>
        <taxon>Actinomycetes</taxon>
        <taxon>Micromonosporales</taxon>
        <taxon>Micromonosporaceae</taxon>
        <taxon>Pseudosporangium</taxon>
    </lineage>
</organism>
<feature type="transmembrane region" description="Helical" evidence="2">
    <location>
        <begin position="116"/>
        <end position="134"/>
    </location>
</feature>